<comment type="caution">
    <text evidence="1">The sequence shown here is derived from an EMBL/GenBank/DDBJ whole genome shotgun (WGS) entry which is preliminary data.</text>
</comment>
<name>A0AA86X9F3_9VIBR</name>
<dbReference type="Proteomes" id="UP000041625">
    <property type="component" value="Unassembled WGS sequence"/>
</dbReference>
<protein>
    <submittedName>
        <fullName evidence="1">Uncharacterized protein</fullName>
    </submittedName>
</protein>
<proteinExistence type="predicted"/>
<dbReference type="AlphaFoldDB" id="A0AA86X9F3"/>
<dbReference type="EMBL" id="CCKJ01000032">
    <property type="protein sequence ID" value="CDT59596.1"/>
    <property type="molecule type" value="Genomic_DNA"/>
</dbReference>
<evidence type="ECO:0000313" key="2">
    <source>
        <dbReference type="Proteomes" id="UP000041625"/>
    </source>
</evidence>
<keyword evidence="2" id="KW-1185">Reference proteome</keyword>
<gene>
    <name evidence="1" type="ORF">VCR31J2_1270413</name>
</gene>
<evidence type="ECO:0000313" key="1">
    <source>
        <dbReference type="EMBL" id="CDT59596.1"/>
    </source>
</evidence>
<organism evidence="1 2">
    <name type="scientific">Vibrio coralliirubri</name>
    <dbReference type="NCBI Taxonomy" id="1516159"/>
    <lineage>
        <taxon>Bacteria</taxon>
        <taxon>Pseudomonadati</taxon>
        <taxon>Pseudomonadota</taxon>
        <taxon>Gammaproteobacteria</taxon>
        <taxon>Vibrionales</taxon>
        <taxon>Vibrionaceae</taxon>
        <taxon>Vibrio</taxon>
    </lineage>
</organism>
<accession>A0AA86X9F3</accession>
<sequence>MVKHPSTLFSRLRPRYTLEDNFYYPKMKMFTSDFKPFQSITLRTVIRGDIIFA</sequence>
<reference evidence="1 2" key="1">
    <citation type="submission" date="2014-06" db="EMBL/GenBank/DDBJ databases">
        <authorList>
            <person name="Le Roux F."/>
        </authorList>
    </citation>
    <scope>NUCLEOTIDE SEQUENCE [LARGE SCALE GENOMIC DNA]</scope>
    <source>
        <strain evidence="1 2">J2-31</strain>
    </source>
</reference>